<reference evidence="1 2" key="1">
    <citation type="submission" date="2019-10" db="EMBL/GenBank/DDBJ databases">
        <title>Bifidobacterium from non-human primates.</title>
        <authorList>
            <person name="Modesto M."/>
        </authorList>
    </citation>
    <scope>NUCLEOTIDE SEQUENCE [LARGE SCALE GENOMIC DNA]</scope>
    <source>
        <strain evidence="1 2">SMA15</strain>
    </source>
</reference>
<proteinExistence type="predicted"/>
<name>A0A6L9SVQ3_9BIFI</name>
<protein>
    <submittedName>
        <fullName evidence="1">Uncharacterized protein</fullName>
    </submittedName>
</protein>
<dbReference type="Proteomes" id="UP000483293">
    <property type="component" value="Unassembled WGS sequence"/>
</dbReference>
<sequence>MLVFMIVPSGSRACAYRFFTSPETVPATEYSPASNWMVWLTPPQSVTVPVAWMLPGVGPVV</sequence>
<evidence type="ECO:0000313" key="2">
    <source>
        <dbReference type="Proteomes" id="UP000483293"/>
    </source>
</evidence>
<organism evidence="1 2">
    <name type="scientific">Bifidobacterium platyrrhinorum</name>
    <dbReference type="NCBI Taxonomy" id="2661628"/>
    <lineage>
        <taxon>Bacteria</taxon>
        <taxon>Bacillati</taxon>
        <taxon>Actinomycetota</taxon>
        <taxon>Actinomycetes</taxon>
        <taxon>Bifidobacteriales</taxon>
        <taxon>Bifidobacteriaceae</taxon>
        <taxon>Bifidobacterium</taxon>
    </lineage>
</organism>
<dbReference type="AlphaFoldDB" id="A0A6L9SVQ3"/>
<gene>
    <name evidence="1" type="ORF">GFD21_10190</name>
</gene>
<dbReference type="EMBL" id="WHZV01000012">
    <property type="protein sequence ID" value="NEG56115.1"/>
    <property type="molecule type" value="Genomic_DNA"/>
</dbReference>
<keyword evidence="2" id="KW-1185">Reference proteome</keyword>
<evidence type="ECO:0000313" key="1">
    <source>
        <dbReference type="EMBL" id="NEG56115.1"/>
    </source>
</evidence>
<comment type="caution">
    <text evidence="1">The sequence shown here is derived from an EMBL/GenBank/DDBJ whole genome shotgun (WGS) entry which is preliminary data.</text>
</comment>
<accession>A0A6L9SVQ3</accession>
<dbReference type="RefSeq" id="WP_163197875.1">
    <property type="nucleotide sequence ID" value="NZ_WHZV01000012.1"/>
</dbReference>